<dbReference type="InterPro" id="IPR036291">
    <property type="entry name" value="NAD(P)-bd_dom_sf"/>
</dbReference>
<dbReference type="RefSeq" id="WP_116064669.1">
    <property type="nucleotide sequence ID" value="NZ_QRDZ01000036.1"/>
</dbReference>
<evidence type="ECO:0000259" key="1">
    <source>
        <dbReference type="Pfam" id="PF01408"/>
    </source>
</evidence>
<dbReference type="PANTHER" id="PTHR43377">
    <property type="entry name" value="BILIVERDIN REDUCTASE A"/>
    <property type="match status" value="1"/>
</dbReference>
<evidence type="ECO:0000313" key="4">
    <source>
        <dbReference type="Proteomes" id="UP000256977"/>
    </source>
</evidence>
<dbReference type="Gene3D" id="3.40.50.720">
    <property type="entry name" value="NAD(P)-binding Rossmann-like Domain"/>
    <property type="match status" value="1"/>
</dbReference>
<dbReference type="Pfam" id="PF22725">
    <property type="entry name" value="GFO_IDH_MocA_C3"/>
    <property type="match status" value="1"/>
</dbReference>
<evidence type="ECO:0000313" key="3">
    <source>
        <dbReference type="EMBL" id="RED57466.1"/>
    </source>
</evidence>
<name>A0A3D9I8H9_9BACL</name>
<dbReference type="OrthoDB" id="9815825at2"/>
<organism evidence="3 4">
    <name type="scientific">Cohnella phaseoli</name>
    <dbReference type="NCBI Taxonomy" id="456490"/>
    <lineage>
        <taxon>Bacteria</taxon>
        <taxon>Bacillati</taxon>
        <taxon>Bacillota</taxon>
        <taxon>Bacilli</taxon>
        <taxon>Bacillales</taxon>
        <taxon>Paenibacillaceae</taxon>
        <taxon>Cohnella</taxon>
    </lineage>
</organism>
<dbReference type="PANTHER" id="PTHR43377:SF1">
    <property type="entry name" value="BILIVERDIN REDUCTASE A"/>
    <property type="match status" value="1"/>
</dbReference>
<dbReference type="InterPro" id="IPR055170">
    <property type="entry name" value="GFO_IDH_MocA-like_dom"/>
</dbReference>
<keyword evidence="4" id="KW-1185">Reference proteome</keyword>
<dbReference type="InterPro" id="IPR051450">
    <property type="entry name" value="Gfo/Idh/MocA_Oxidoreductases"/>
</dbReference>
<dbReference type="Proteomes" id="UP000256977">
    <property type="component" value="Unassembled WGS sequence"/>
</dbReference>
<dbReference type="Pfam" id="PF01408">
    <property type="entry name" value="GFO_IDH_MocA"/>
    <property type="match status" value="1"/>
</dbReference>
<dbReference type="InterPro" id="IPR000683">
    <property type="entry name" value="Gfo/Idh/MocA-like_OxRdtase_N"/>
</dbReference>
<accession>A0A3D9I8H9</accession>
<reference evidence="3 4" key="1">
    <citation type="submission" date="2018-07" db="EMBL/GenBank/DDBJ databases">
        <title>Genomic Encyclopedia of Type Strains, Phase III (KMG-III): the genomes of soil and plant-associated and newly described type strains.</title>
        <authorList>
            <person name="Whitman W."/>
        </authorList>
    </citation>
    <scope>NUCLEOTIDE SEQUENCE [LARGE SCALE GENOMIC DNA]</scope>
    <source>
        <strain evidence="3 4">CECT 7287</strain>
    </source>
</reference>
<gene>
    <name evidence="3" type="ORF">DFP98_13620</name>
</gene>
<dbReference type="GO" id="GO:0000166">
    <property type="term" value="F:nucleotide binding"/>
    <property type="evidence" value="ECO:0007669"/>
    <property type="project" value="InterPro"/>
</dbReference>
<dbReference type="AlphaFoldDB" id="A0A3D9I8H9"/>
<dbReference type="Gene3D" id="3.30.360.10">
    <property type="entry name" value="Dihydrodipicolinate Reductase, domain 2"/>
    <property type="match status" value="1"/>
</dbReference>
<dbReference type="SUPFAM" id="SSF55347">
    <property type="entry name" value="Glyceraldehyde-3-phosphate dehydrogenase-like, C-terminal domain"/>
    <property type="match status" value="1"/>
</dbReference>
<feature type="domain" description="Gfo/Idh/MocA-like oxidoreductase N-terminal" evidence="1">
    <location>
        <begin position="10"/>
        <end position="127"/>
    </location>
</feature>
<evidence type="ECO:0000259" key="2">
    <source>
        <dbReference type="Pfam" id="PF22725"/>
    </source>
</evidence>
<dbReference type="EMBL" id="QRDZ01000036">
    <property type="protein sequence ID" value="RED57466.1"/>
    <property type="molecule type" value="Genomic_DNA"/>
</dbReference>
<comment type="caution">
    <text evidence="3">The sequence shown here is derived from an EMBL/GenBank/DDBJ whole genome shotgun (WGS) entry which is preliminary data.</text>
</comment>
<protein>
    <submittedName>
        <fullName evidence="3">Putative dehydrogenase</fullName>
    </submittedName>
</protein>
<feature type="domain" description="GFO/IDH/MocA-like oxidoreductase" evidence="2">
    <location>
        <begin position="136"/>
        <end position="252"/>
    </location>
</feature>
<dbReference type="SUPFAM" id="SSF51735">
    <property type="entry name" value="NAD(P)-binding Rossmann-fold domains"/>
    <property type="match status" value="1"/>
</dbReference>
<sequence length="328" mass="36569">MRSVNAQSPVRIAFIGCGGVADFHAQAILRCSAARLVAVSDRNVGLAADKAAAWGAEARTTERLLLSDDIEAIYVLTPMESHIELAEAVLKHGKHVLVEKPVSHDLEGIRRLIDLSGQQGKWCVPGHSYLYLPELARMKRLIGEGAVGRPLSMFMSEIYRMPDERARLYHGPSIEVLCHQIYLMIALLGVPRRIQAFAGTIRRELFPDGDEQVTVNAEFESGALAHLYVSWAGEDETSDPWTFKLKMLGESGGMHFSRRDQVNGSAEIQREYPLYLEMFEQQTEHFICRCLLGEEPPLSTMADALRTMEIAAAVRRSFINGTVEALKF</sequence>
<proteinExistence type="predicted"/>